<accession>A0A9P8Q8K4</accession>
<dbReference type="AlphaFoldDB" id="A0A9P8Q8K4"/>
<dbReference type="Proteomes" id="UP000774326">
    <property type="component" value="Unassembled WGS sequence"/>
</dbReference>
<organism evidence="1 2">
    <name type="scientific">Wickerhamomyces pijperi</name>
    <name type="common">Yeast</name>
    <name type="synonym">Pichia pijperi</name>
    <dbReference type="NCBI Taxonomy" id="599730"/>
    <lineage>
        <taxon>Eukaryota</taxon>
        <taxon>Fungi</taxon>
        <taxon>Dikarya</taxon>
        <taxon>Ascomycota</taxon>
        <taxon>Saccharomycotina</taxon>
        <taxon>Saccharomycetes</taxon>
        <taxon>Phaffomycetales</taxon>
        <taxon>Wickerhamomycetaceae</taxon>
        <taxon>Wickerhamomyces</taxon>
    </lineage>
</organism>
<proteinExistence type="predicted"/>
<reference evidence="1" key="2">
    <citation type="submission" date="2021-01" db="EMBL/GenBank/DDBJ databases">
        <authorList>
            <person name="Schikora-Tamarit M.A."/>
        </authorList>
    </citation>
    <scope>NUCLEOTIDE SEQUENCE</scope>
    <source>
        <strain evidence="1">CBS2887</strain>
    </source>
</reference>
<reference evidence="1" key="1">
    <citation type="journal article" date="2021" name="Open Biol.">
        <title>Shared evolutionary footprints suggest mitochondrial oxidative damage underlies multiple complex I losses in fungi.</title>
        <authorList>
            <person name="Schikora-Tamarit M.A."/>
            <person name="Marcet-Houben M."/>
            <person name="Nosek J."/>
            <person name="Gabaldon T."/>
        </authorList>
    </citation>
    <scope>NUCLEOTIDE SEQUENCE</scope>
    <source>
        <strain evidence="1">CBS2887</strain>
    </source>
</reference>
<sequence>MAASATETLMTPCGPPLVAFWMASTMFFSFLKSMKVSPPNLWNKAFLSSPPSIPKTLKPIALAYWTAKEPKPPAAPEMATH</sequence>
<evidence type="ECO:0000313" key="2">
    <source>
        <dbReference type="Proteomes" id="UP000774326"/>
    </source>
</evidence>
<gene>
    <name evidence="1" type="ORF">WICPIJ_002972</name>
</gene>
<protein>
    <submittedName>
        <fullName evidence="1">Uncharacterized protein</fullName>
    </submittedName>
</protein>
<keyword evidence="2" id="KW-1185">Reference proteome</keyword>
<comment type="caution">
    <text evidence="1">The sequence shown here is derived from an EMBL/GenBank/DDBJ whole genome shotgun (WGS) entry which is preliminary data.</text>
</comment>
<name>A0A9P8Q8K4_WICPI</name>
<dbReference type="EMBL" id="JAEUBG010001678">
    <property type="protein sequence ID" value="KAH3686053.1"/>
    <property type="molecule type" value="Genomic_DNA"/>
</dbReference>
<evidence type="ECO:0000313" key="1">
    <source>
        <dbReference type="EMBL" id="KAH3686053.1"/>
    </source>
</evidence>